<gene>
    <name evidence="2" type="ORF">F6B93_14690</name>
</gene>
<dbReference type="KEGG" id="mspg:F6B93_14690"/>
<evidence type="ECO:0000256" key="1">
    <source>
        <dbReference type="SAM" id="Phobius"/>
    </source>
</evidence>
<proteinExistence type="predicted"/>
<keyword evidence="1" id="KW-0812">Transmembrane</keyword>
<sequence>MSPPPPRPHIPQPLHYPGGGAQVGHRLRPGVIAAIMCVVILLAVGVTLAIVVAG</sequence>
<evidence type="ECO:0000313" key="3">
    <source>
        <dbReference type="Proteomes" id="UP000682202"/>
    </source>
</evidence>
<keyword evidence="1" id="KW-1133">Transmembrane helix</keyword>
<reference evidence="2" key="1">
    <citation type="submission" date="2019-12" db="EMBL/GenBank/DDBJ databases">
        <title>Mycobacterium spongiae sp. nov.</title>
        <authorList>
            <person name="Stinear T."/>
        </authorList>
    </citation>
    <scope>NUCLEOTIDE SEQUENCE</scope>
    <source>
        <strain evidence="2">FSD4b-SM</strain>
    </source>
</reference>
<accession>A0A975JYQ3</accession>
<organism evidence="2 3">
    <name type="scientific">Mycobacterium spongiae</name>
    <dbReference type="NCBI Taxonomy" id="886343"/>
    <lineage>
        <taxon>Bacteria</taxon>
        <taxon>Bacillati</taxon>
        <taxon>Actinomycetota</taxon>
        <taxon>Actinomycetes</taxon>
        <taxon>Mycobacteriales</taxon>
        <taxon>Mycobacteriaceae</taxon>
        <taxon>Mycobacterium</taxon>
    </lineage>
</organism>
<dbReference type="AlphaFoldDB" id="A0A975JYQ3"/>
<dbReference type="EMBL" id="CP046600">
    <property type="protein sequence ID" value="QUR68161.1"/>
    <property type="molecule type" value="Genomic_DNA"/>
</dbReference>
<feature type="transmembrane region" description="Helical" evidence="1">
    <location>
        <begin position="31"/>
        <end position="53"/>
    </location>
</feature>
<protein>
    <submittedName>
        <fullName evidence="2">Uncharacterized protein</fullName>
    </submittedName>
</protein>
<name>A0A975JYQ3_9MYCO</name>
<keyword evidence="1" id="KW-0472">Membrane</keyword>
<dbReference type="Proteomes" id="UP000682202">
    <property type="component" value="Chromosome"/>
</dbReference>
<evidence type="ECO:0000313" key="2">
    <source>
        <dbReference type="EMBL" id="QUR68161.1"/>
    </source>
</evidence>
<dbReference type="RefSeq" id="WP_211695736.1">
    <property type="nucleotide sequence ID" value="NZ_CP046600.1"/>
</dbReference>
<keyword evidence="3" id="KW-1185">Reference proteome</keyword>